<keyword evidence="3" id="KW-1185">Reference proteome</keyword>
<reference evidence="2 3" key="1">
    <citation type="journal article" date="2013" name="Antonie Van Leeuwenhoek">
        <title>Dongia rigui sp. nov., isolated from freshwater of a large wetland in Korea.</title>
        <authorList>
            <person name="Baik K.S."/>
            <person name="Hwang Y.M."/>
            <person name="Choi J.S."/>
            <person name="Kwon J."/>
            <person name="Seong C.N."/>
        </authorList>
    </citation>
    <scope>NUCLEOTIDE SEQUENCE [LARGE SCALE GENOMIC DNA]</scope>
    <source>
        <strain evidence="2 3">04SU4-P</strain>
    </source>
</reference>
<comment type="caution">
    <text evidence="2">The sequence shown here is derived from an EMBL/GenBank/DDBJ whole genome shotgun (WGS) entry which is preliminary data.</text>
</comment>
<protein>
    <submittedName>
        <fullName evidence="2">MDR family oxidoreductase</fullName>
        <ecNumber evidence="2">1.-.-.-</ecNumber>
    </submittedName>
</protein>
<dbReference type="InterPro" id="IPR036291">
    <property type="entry name" value="NAD(P)-bd_dom_sf"/>
</dbReference>
<dbReference type="InterPro" id="IPR051397">
    <property type="entry name" value="Zn-ADH-like_protein"/>
</dbReference>
<keyword evidence="2" id="KW-0560">Oxidoreductase</keyword>
<dbReference type="SUPFAM" id="SSF51735">
    <property type="entry name" value="NAD(P)-binding Rossmann-fold domains"/>
    <property type="match status" value="1"/>
</dbReference>
<gene>
    <name evidence="2" type="ORF">SMD31_11210</name>
</gene>
<evidence type="ECO:0000313" key="2">
    <source>
        <dbReference type="EMBL" id="MDY0872498.1"/>
    </source>
</evidence>
<dbReference type="Pfam" id="PF00107">
    <property type="entry name" value="ADH_zinc_N"/>
    <property type="match status" value="1"/>
</dbReference>
<dbReference type="InterPro" id="IPR014188">
    <property type="entry name" value="Acrylyl-CoA_reductase_AcuI"/>
</dbReference>
<dbReference type="InterPro" id="IPR011032">
    <property type="entry name" value="GroES-like_sf"/>
</dbReference>
<dbReference type="InterPro" id="IPR013149">
    <property type="entry name" value="ADH-like_C"/>
</dbReference>
<dbReference type="NCBIfam" id="TIGR02823">
    <property type="entry name" value="oxido_YhdH"/>
    <property type="match status" value="1"/>
</dbReference>
<dbReference type="PANTHER" id="PTHR43677:SF1">
    <property type="entry name" value="ACRYLYL-COA REDUCTASE ACUI-RELATED"/>
    <property type="match status" value="1"/>
</dbReference>
<dbReference type="EMBL" id="JAXCLX010000001">
    <property type="protein sequence ID" value="MDY0872498.1"/>
    <property type="molecule type" value="Genomic_DNA"/>
</dbReference>
<dbReference type="InterPro" id="IPR020843">
    <property type="entry name" value="ER"/>
</dbReference>
<dbReference type="InterPro" id="IPR013154">
    <property type="entry name" value="ADH-like_N"/>
</dbReference>
<dbReference type="PANTHER" id="PTHR43677">
    <property type="entry name" value="SHORT-CHAIN DEHYDROGENASE/REDUCTASE"/>
    <property type="match status" value="1"/>
</dbReference>
<dbReference type="Pfam" id="PF08240">
    <property type="entry name" value="ADH_N"/>
    <property type="match status" value="1"/>
</dbReference>
<dbReference type="CDD" id="cd08288">
    <property type="entry name" value="MDR_yhdh"/>
    <property type="match status" value="1"/>
</dbReference>
<sequence length="328" mass="34545">MFKALLLQEKDGKVTSAIEDLPDDRLPPGDVLIRVHNSTLNYKDGLVLNGLGKLVKTYPHVGGVDLAGTVLESQHADYKAGDQVILTGWRVGEVHWGGYAEKARVKGEWLVPLPHGLSTERAMAIGTAGFTAMLCVMALEEHGLRPDHGDVLVTGAAGGVGSVATAILARLGYRVVCSSGRADQADYLKSLGAAEVIDRATIAAPSGKPLESERWAGAVDSVGGATLAAILPQMKYKAAVAACGLAGGTKLETTVIPFIIRGVALLGVDSVMAPLMRRKVAWARLTKDLPMDKLDAMIHRAKLEELPALGKAILDGKVRGRVVVDLGV</sequence>
<dbReference type="SUPFAM" id="SSF50129">
    <property type="entry name" value="GroES-like"/>
    <property type="match status" value="1"/>
</dbReference>
<dbReference type="SMART" id="SM00829">
    <property type="entry name" value="PKS_ER"/>
    <property type="match status" value="1"/>
</dbReference>
<feature type="domain" description="Enoyl reductase (ER)" evidence="1">
    <location>
        <begin position="13"/>
        <end position="256"/>
    </location>
</feature>
<evidence type="ECO:0000313" key="3">
    <source>
        <dbReference type="Proteomes" id="UP001271769"/>
    </source>
</evidence>
<name>A0ABU5DYV9_9PROT</name>
<accession>A0ABU5DYV9</accession>
<dbReference type="Gene3D" id="3.90.180.10">
    <property type="entry name" value="Medium-chain alcohol dehydrogenases, catalytic domain"/>
    <property type="match status" value="1"/>
</dbReference>
<proteinExistence type="predicted"/>
<dbReference type="RefSeq" id="WP_320500925.1">
    <property type="nucleotide sequence ID" value="NZ_JAXCLX010000001.1"/>
</dbReference>
<dbReference type="Proteomes" id="UP001271769">
    <property type="component" value="Unassembled WGS sequence"/>
</dbReference>
<dbReference type="GO" id="GO:0016491">
    <property type="term" value="F:oxidoreductase activity"/>
    <property type="evidence" value="ECO:0007669"/>
    <property type="project" value="UniProtKB-KW"/>
</dbReference>
<dbReference type="EC" id="1.-.-.-" evidence="2"/>
<organism evidence="2 3">
    <name type="scientific">Dongia rigui</name>
    <dbReference type="NCBI Taxonomy" id="940149"/>
    <lineage>
        <taxon>Bacteria</taxon>
        <taxon>Pseudomonadati</taxon>
        <taxon>Pseudomonadota</taxon>
        <taxon>Alphaproteobacteria</taxon>
        <taxon>Rhodospirillales</taxon>
        <taxon>Dongiaceae</taxon>
        <taxon>Dongia</taxon>
    </lineage>
</organism>
<dbReference type="Gene3D" id="3.40.50.720">
    <property type="entry name" value="NAD(P)-binding Rossmann-like Domain"/>
    <property type="match status" value="1"/>
</dbReference>
<evidence type="ECO:0000259" key="1">
    <source>
        <dbReference type="SMART" id="SM00829"/>
    </source>
</evidence>